<dbReference type="Gene3D" id="3.30.1050.10">
    <property type="entry name" value="SCP2 sterol-binding domain"/>
    <property type="match status" value="1"/>
</dbReference>
<feature type="domain" description="SCP2" evidence="2">
    <location>
        <begin position="98"/>
        <end position="194"/>
    </location>
</feature>
<dbReference type="PANTHER" id="PTHR10094">
    <property type="entry name" value="STEROL CARRIER PROTEIN 2 SCP-2 FAMILY PROTEIN"/>
    <property type="match status" value="1"/>
</dbReference>
<reference evidence="3 4" key="1">
    <citation type="submission" date="2018-08" db="EMBL/GenBank/DDBJ databases">
        <authorList>
            <person name="Khan S.A."/>
        </authorList>
    </citation>
    <scope>NUCLEOTIDE SEQUENCE [LARGE SCALE GENOMIC DNA]</scope>
    <source>
        <strain evidence="3 4">GTF-13</strain>
    </source>
</reference>
<dbReference type="Proteomes" id="UP000280792">
    <property type="component" value="Unassembled WGS sequence"/>
</dbReference>
<dbReference type="PANTHER" id="PTHR10094:SF25">
    <property type="entry name" value="SCP2 STEROL-BINDING DOMAIN-CONTAINING PROTEIN 1"/>
    <property type="match status" value="1"/>
</dbReference>
<dbReference type="EMBL" id="QWEZ01000002">
    <property type="protein sequence ID" value="RRJ83398.1"/>
    <property type="molecule type" value="Genomic_DNA"/>
</dbReference>
<dbReference type="GO" id="GO:0006744">
    <property type="term" value="P:ubiquinone biosynthetic process"/>
    <property type="evidence" value="ECO:0007669"/>
    <property type="project" value="UniProtKB-UniRule"/>
</dbReference>
<dbReference type="GO" id="GO:0005829">
    <property type="term" value="C:cytosol"/>
    <property type="evidence" value="ECO:0007669"/>
    <property type="project" value="TreeGrafter"/>
</dbReference>
<evidence type="ECO:0000259" key="2">
    <source>
        <dbReference type="Pfam" id="PF02036"/>
    </source>
</evidence>
<accession>A0A3P3VNA7</accession>
<sequence length="225" mass="25363">MRNRPDLPRVSTEHHRVTKRSWRLIDLHQGATKAMAYNSPFTLTPTVSQESRMILAQLGRLPRPPAPAAVVRKLPVLAARGASLVPFRLQKAVIARVLQQVFRESLEDGDFEFLEGHCVRVSITDAQLSWYLTFEEGQLRLLPMADADASISGNLCEFLLLASRKEDPDTLFFQRRLLIEGDTEIGLEMKNVMDNIDLDSLPRYLRSALDHATDLVCRLQAESAA</sequence>
<evidence type="ECO:0000256" key="1">
    <source>
        <dbReference type="HAMAP-Rule" id="MF_02231"/>
    </source>
</evidence>
<protein>
    <recommendedName>
        <fullName evidence="1">Ubiquinone biosynthesis accessory factor UbiT</fullName>
    </recommendedName>
</protein>
<comment type="pathway">
    <text evidence="1">Cofactor biosynthesis; ubiquinone biosynthesis.</text>
</comment>
<keyword evidence="1" id="KW-0831">Ubiquinone biosynthesis</keyword>
<evidence type="ECO:0000313" key="4">
    <source>
        <dbReference type="Proteomes" id="UP000280792"/>
    </source>
</evidence>
<dbReference type="SUPFAM" id="SSF55718">
    <property type="entry name" value="SCP-like"/>
    <property type="match status" value="1"/>
</dbReference>
<keyword evidence="4" id="KW-1185">Reference proteome</keyword>
<dbReference type="Pfam" id="PF02036">
    <property type="entry name" value="SCP2"/>
    <property type="match status" value="1"/>
</dbReference>
<proteinExistence type="inferred from homology"/>
<dbReference type="InterPro" id="IPR016830">
    <property type="entry name" value="UbiT"/>
</dbReference>
<reference evidence="3 4" key="2">
    <citation type="submission" date="2018-12" db="EMBL/GenBank/DDBJ databases">
        <title>Simiduia agarivorans gen. nov., sp. nov., a marine, agarolytic bacterium isolated from shallow coastal water from Keelung, Taiwan.</title>
        <authorList>
            <person name="Shieh W.Y."/>
        </authorList>
    </citation>
    <scope>NUCLEOTIDE SEQUENCE [LARGE SCALE GENOMIC DNA]</scope>
    <source>
        <strain evidence="3 4">GTF-13</strain>
    </source>
</reference>
<comment type="function">
    <text evidence="1">Required for O(2)-independent ubiquinone (coenzyme Q) biosynthesis. Likely functions as an accessory factor.</text>
</comment>
<gene>
    <name evidence="1" type="primary">ubiT</name>
    <name evidence="3" type="ORF">D0544_16415</name>
</gene>
<name>A0A3P3VNA7_9GAMM</name>
<dbReference type="AlphaFoldDB" id="A0A3P3VNA7"/>
<comment type="similarity">
    <text evidence="1">Belongs to the UbiT family.</text>
</comment>
<evidence type="ECO:0000313" key="3">
    <source>
        <dbReference type="EMBL" id="RRJ83398.1"/>
    </source>
</evidence>
<dbReference type="HAMAP" id="MF_02231">
    <property type="entry name" value="UbiT"/>
    <property type="match status" value="1"/>
</dbReference>
<dbReference type="InterPro" id="IPR003033">
    <property type="entry name" value="SCP2_sterol-bd_dom"/>
</dbReference>
<organism evidence="3 4">
    <name type="scientific">Aestuariirhabdus litorea</name>
    <dbReference type="NCBI Taxonomy" id="2528527"/>
    <lineage>
        <taxon>Bacteria</taxon>
        <taxon>Pseudomonadati</taxon>
        <taxon>Pseudomonadota</taxon>
        <taxon>Gammaproteobacteria</taxon>
        <taxon>Oceanospirillales</taxon>
        <taxon>Aestuariirhabdaceae</taxon>
        <taxon>Aestuariirhabdus</taxon>
    </lineage>
</organism>
<comment type="caution">
    <text evidence="3">The sequence shown here is derived from an EMBL/GenBank/DDBJ whole genome shotgun (WGS) entry which is preliminary data.</text>
</comment>
<dbReference type="InterPro" id="IPR036527">
    <property type="entry name" value="SCP2_sterol-bd_dom_sf"/>
</dbReference>
<dbReference type="UniPathway" id="UPA00232"/>